<dbReference type="Proteomes" id="UP000887569">
    <property type="component" value="Unplaced"/>
</dbReference>
<keyword evidence="3" id="KW-1185">Reference proteome</keyword>
<dbReference type="InterPro" id="IPR005069">
    <property type="entry name" value="Nucl-diP-sugar_transferase"/>
</dbReference>
<dbReference type="PANTHER" id="PTHR31967">
    <property type="entry name" value="GROUNDHOG (HEDGEHOG-LIKE FAMILY)-RELATED"/>
    <property type="match status" value="1"/>
</dbReference>
<organism evidence="3 4">
    <name type="scientific">Parascaris univalens</name>
    <name type="common">Nematode worm</name>
    <dbReference type="NCBI Taxonomy" id="6257"/>
    <lineage>
        <taxon>Eukaryota</taxon>
        <taxon>Metazoa</taxon>
        <taxon>Ecdysozoa</taxon>
        <taxon>Nematoda</taxon>
        <taxon>Chromadorea</taxon>
        <taxon>Rhabditida</taxon>
        <taxon>Spirurina</taxon>
        <taxon>Ascaridomorpha</taxon>
        <taxon>Ascaridoidea</taxon>
        <taxon>Ascarididae</taxon>
        <taxon>Parascaris</taxon>
    </lineage>
</organism>
<feature type="region of interest" description="Disordered" evidence="1">
    <location>
        <begin position="366"/>
        <end position="401"/>
    </location>
</feature>
<evidence type="ECO:0000256" key="1">
    <source>
        <dbReference type="SAM" id="MobiDB-lite"/>
    </source>
</evidence>
<dbReference type="WBParaSite" id="PgR109_g021_t03">
    <property type="protein sequence ID" value="PgR109_g021_t03"/>
    <property type="gene ID" value="PgR109_g021"/>
</dbReference>
<dbReference type="PANTHER" id="PTHR31967:SF12">
    <property type="entry name" value="NUCLEOTIDE-DIPHOSPHO-SUGAR TRANSFERASE DOMAIN-CONTAINING PROTEIN"/>
    <property type="match status" value="1"/>
</dbReference>
<protein>
    <submittedName>
        <fullName evidence="4">Nucleotide-diphospho-sugar transferase domain-containing protein</fullName>
    </submittedName>
</protein>
<dbReference type="Pfam" id="PF03407">
    <property type="entry name" value="Nucleotid_trans"/>
    <property type="match status" value="1"/>
</dbReference>
<proteinExistence type="predicted"/>
<evidence type="ECO:0000259" key="2">
    <source>
        <dbReference type="Pfam" id="PF03407"/>
    </source>
</evidence>
<evidence type="ECO:0000313" key="4">
    <source>
        <dbReference type="WBParaSite" id="PgR109_g021_t03"/>
    </source>
</evidence>
<sequence>MRMNTKWGRRAVALLVSYSIIHLIVNMIDNRRVIERTEIPKRKDSDGPLIMKDIGDRKGKVLTSVYLMDSKPLISRMEELEMHPGENISHPLPPIPRAFIKKFEKIARSIQSRSDNFLLFTLVNRAYLNLTLNWLCNVAIFKSNIHTKTLIVNMDEESCKTIKKEWPHVSCLFFKVPNDYNAPLNWGRQNYINLLTLRSELMLNLVSLNIPYILFETDASWLRDPMKYFDNQTLIDDADIVVPTKGFRDRGQKYSFDPMIVYPTNGSRSLLNEMKKRLIADPKLFDQDVLEELCRQQYNGIVCRRFEWDDIADGKWFKLADAQRATIKPYIVNNNYYVGVQNKISRQALNGLWFLTTKGKCVKSKAENMLKKHSPKTSKSIAKKPKKSKESKKLQHKQTNS</sequence>
<reference evidence="4" key="1">
    <citation type="submission" date="2022-11" db="UniProtKB">
        <authorList>
            <consortium name="WormBaseParasite"/>
        </authorList>
    </citation>
    <scope>IDENTIFICATION</scope>
</reference>
<evidence type="ECO:0000313" key="3">
    <source>
        <dbReference type="Proteomes" id="UP000887569"/>
    </source>
</evidence>
<dbReference type="AlphaFoldDB" id="A0A915CAG5"/>
<name>A0A915CAG5_PARUN</name>
<feature type="compositionally biased region" description="Basic residues" evidence="1">
    <location>
        <begin position="371"/>
        <end position="401"/>
    </location>
</feature>
<feature type="domain" description="Nucleotide-diphospho-sugar transferase" evidence="2">
    <location>
        <begin position="145"/>
        <end position="346"/>
    </location>
</feature>
<accession>A0A915CAG5</accession>